<dbReference type="OMA" id="RLTINLF"/>
<sequence>MAPTYWIRRRLHSSMVANHIFSFNATKVISQHLEKNAFCFTSTRQLFDGGEWEDVRHFRELDSMPFDENDEDMLLQMTEGTERMGGGYSSRQTNANPNEHNTTESVKTTIIISYTSIMVESQTFQFVTPILNSSILRSPDNRSDLLVICLKNLQLLLVEVLLQSDGEFELKILTRVYLEEPEESHNCNRLESLGHHVACNSNGKVIAITGMINKVRFLNLYPSPRTINCYIEGPILHQCFLEPFAPENLQTHVMYLILSQNVDKILTISLLEFDQLRLTDTFTLHRPLLLPRDFPLPKFVIPMKRTHGVLLCAERLLCFKGVNSILSQTGLDDVTVYLEVFNPISYFVLDSPIASKNSENEFLDQVIINDALGNFWLVESYRQDSFIWNLECDKVGTFCPMSSFVLQNQKPSSFKILYAKDFGDISEGLFDLNSNNNYSITKSKTKILNTIPLLDYQLVPSPNGILHRTSSSQQLWCVGGTTSLKSHPAIWNIHRGISARIVNPSIPFKYADKLYYYGTVDDAIYFIISFPRHSQLHCLNITSAVTLIEDFTIDSKTVLFESIGVDCDYILVTENFVRIGNFLDLDSSLQVELPEKTLLASFKGGYLVLTSSMESETNLMVYKLNLEDFQFKSTEEIFKPIPLNTLQDIEPSLLKLFFHFHEIFLLVGTFDNILYLYRMKNGRFEIVGTVSLDSIDGFRIPHDCMKIHDKNEPEFLITSQNGHYMICSLHITVSSVTLKVLRSVQIGDSYVQISHAESSLYYLTCRVIWKLNLSKSMYPEKLFIGGKMDKGIYSTMLLPKNEYKACDNLLVARNDKLLFLEVDTFSSSIVSKFKLRNPPLKMAYMEHMSSFVIISAELTQRISVFNLKSRRELPMIIPSTVFESEETPSCLCQWELERESRKYVHLIVGTKKGTHGSIKLLAVSQSNELITATEIYSWDAQSQILSVVTLNDSSILFSSGKTLYFTYYDESKRKLSTPTLVYSGTSDIIALSSNDNMIIATTFSNSFKIFYYSPTTRSFSQGPCDKMSQNLIGKCLYAQYLRPASNSEQDITDEGSIIVSDKINCKLFEVMKTTSWDTTDNSLFEDRLPIVSRLSQSSLRSMWYKKSQEQNSDQFLAGGVNGEFYIYERVKKTHFNYLRRHLDNCKRLVLEKYSTGLIDCPFEFSLPALLDRKEKNVINGDFLNRQDPFVDYILSRHTL</sequence>
<evidence type="ECO:0000313" key="2">
    <source>
        <dbReference type="EMBL" id="CAY72141.1"/>
    </source>
</evidence>
<dbReference type="InterPro" id="IPR015943">
    <property type="entry name" value="WD40/YVTN_repeat-like_dom_sf"/>
</dbReference>
<name>C4R966_KOMPG</name>
<keyword evidence="3" id="KW-1185">Reference proteome</keyword>
<evidence type="ECO:0008006" key="4">
    <source>
        <dbReference type="Google" id="ProtNLM"/>
    </source>
</evidence>
<evidence type="ECO:0000313" key="3">
    <source>
        <dbReference type="Proteomes" id="UP000000314"/>
    </source>
</evidence>
<dbReference type="AlphaFoldDB" id="C4R966"/>
<dbReference type="Proteomes" id="UP000000314">
    <property type="component" value="Chromosome 4"/>
</dbReference>
<dbReference type="KEGG" id="ppa:PAS_chr4_0871"/>
<proteinExistence type="predicted"/>
<dbReference type="HOGENOM" id="CLU_272155_0_0_1"/>
<dbReference type="SUPFAM" id="SSF50978">
    <property type="entry name" value="WD40 repeat-like"/>
    <property type="match status" value="1"/>
</dbReference>
<organism evidence="2 3">
    <name type="scientific">Komagataella phaffii (strain GS115 / ATCC 20864)</name>
    <name type="common">Yeast</name>
    <name type="synonym">Pichia pastoris</name>
    <dbReference type="NCBI Taxonomy" id="644223"/>
    <lineage>
        <taxon>Eukaryota</taxon>
        <taxon>Fungi</taxon>
        <taxon>Dikarya</taxon>
        <taxon>Ascomycota</taxon>
        <taxon>Saccharomycotina</taxon>
        <taxon>Pichiomycetes</taxon>
        <taxon>Pichiales</taxon>
        <taxon>Pichiaceae</taxon>
        <taxon>Komagataella</taxon>
    </lineage>
</organism>
<dbReference type="eggNOG" id="ENOG502SA45">
    <property type="taxonomic scope" value="Eukaryota"/>
</dbReference>
<dbReference type="EMBL" id="FN392322">
    <property type="protein sequence ID" value="CAY72141.1"/>
    <property type="molecule type" value="Genomic_DNA"/>
</dbReference>
<feature type="region of interest" description="Disordered" evidence="1">
    <location>
        <begin position="82"/>
        <end position="101"/>
    </location>
</feature>
<evidence type="ECO:0000256" key="1">
    <source>
        <dbReference type="SAM" id="MobiDB-lite"/>
    </source>
</evidence>
<dbReference type="GeneID" id="8201269"/>
<dbReference type="RefSeq" id="XP_002494320.1">
    <property type="nucleotide sequence ID" value="XM_002494275.1"/>
</dbReference>
<protein>
    <recommendedName>
        <fullName evidence="4">Cleavage/polyadenylation specificity factor A subunit N-terminal domain-containing protein</fullName>
    </recommendedName>
</protein>
<dbReference type="InterPro" id="IPR036322">
    <property type="entry name" value="WD40_repeat_dom_sf"/>
</dbReference>
<accession>C4R966</accession>
<reference evidence="2 3" key="1">
    <citation type="journal article" date="2009" name="Nat. Biotechnol.">
        <title>Genome sequence of the recombinant protein production host Pichia pastoris.</title>
        <authorList>
            <person name="De Schutter K."/>
            <person name="Lin Y.C."/>
            <person name="Tiels P."/>
            <person name="Van Hecke A."/>
            <person name="Glinka S."/>
            <person name="Weber-Lehmann J."/>
            <person name="Rouze P."/>
            <person name="Van de Peer Y."/>
            <person name="Callewaert N."/>
        </authorList>
    </citation>
    <scope>NUCLEOTIDE SEQUENCE [LARGE SCALE GENOMIC DNA]</scope>
    <source>
        <strain evidence="3">GS115 / ATCC 20864</strain>
    </source>
</reference>
<dbReference type="STRING" id="644223.C4R966"/>
<feature type="compositionally biased region" description="Polar residues" evidence="1">
    <location>
        <begin position="89"/>
        <end position="101"/>
    </location>
</feature>
<dbReference type="InParanoid" id="C4R966"/>
<gene>
    <name evidence="2" type="ordered locus">PAS_chr4_0871</name>
</gene>
<dbReference type="Gene3D" id="2.130.10.10">
    <property type="entry name" value="YVTN repeat-like/Quinoprotein amine dehydrogenase"/>
    <property type="match status" value="1"/>
</dbReference>
<dbReference type="OrthoDB" id="4080238at2759"/>